<dbReference type="PROSITE" id="PS51257">
    <property type="entry name" value="PROKAR_LIPOPROTEIN"/>
    <property type="match status" value="1"/>
</dbReference>
<reference evidence="4 5" key="1">
    <citation type="submission" date="2018-04" db="EMBL/GenBank/DDBJ databases">
        <authorList>
            <person name="Go L.Y."/>
            <person name="Mitchell J.A."/>
        </authorList>
    </citation>
    <scope>NUCLEOTIDE SEQUENCE [LARGE SCALE GENOMIC DNA]</scope>
    <source>
        <strain evidence="4 5">TPD7010</strain>
    </source>
</reference>
<gene>
    <name evidence="4" type="ORF">DC432_04580</name>
</gene>
<dbReference type="EMBL" id="QDFT01000007">
    <property type="protein sequence ID" value="PVE77742.1"/>
    <property type="molecule type" value="Genomic_DNA"/>
</dbReference>
<dbReference type="Proteomes" id="UP000244649">
    <property type="component" value="Unassembled WGS sequence"/>
</dbReference>
<feature type="signal peptide" evidence="3">
    <location>
        <begin position="1"/>
        <end position="31"/>
    </location>
</feature>
<keyword evidence="2" id="KW-1133">Transmembrane helix</keyword>
<keyword evidence="3" id="KW-0732">Signal</keyword>
<evidence type="ECO:0000256" key="3">
    <source>
        <dbReference type="SAM" id="SignalP"/>
    </source>
</evidence>
<comment type="caution">
    <text evidence="4">The sequence shown here is derived from an EMBL/GenBank/DDBJ whole genome shotgun (WGS) entry which is preliminary data.</text>
</comment>
<accession>A0A2T7WVC1</accession>
<evidence type="ECO:0000256" key="1">
    <source>
        <dbReference type="SAM" id="MobiDB-lite"/>
    </source>
</evidence>
<sequence>MPSRSAVRAFALAFVLATAVGLSCAQAPALAAVSPAPSGTAVTTDPLDSDGDAIPDAVERVVCGSVTCARTGADGNGNGITDVVEIPPCGSRRCTDPRGDGDGDGIPDFVERFVCGTATCSNGREDADHDGVPDWVEFVVCGTAACATGEEDLDRDGVADAAALQAYAVYRRNLVPTRPATDRTPVAVWWGGGILVLLAAGVVVGRARRRAESAVAAAAGSPVCDIARASAAAESADPPLETPRGVTAPGRPRPAPCPDAARATAPDAGSHPG</sequence>
<evidence type="ECO:0000256" key="2">
    <source>
        <dbReference type="SAM" id="Phobius"/>
    </source>
</evidence>
<protein>
    <submittedName>
        <fullName evidence="4">Uncharacterized protein</fullName>
    </submittedName>
</protein>
<keyword evidence="2" id="KW-0812">Transmembrane</keyword>
<dbReference type="AlphaFoldDB" id="A0A2T7WVC1"/>
<evidence type="ECO:0000313" key="4">
    <source>
        <dbReference type="EMBL" id="PVE77742.1"/>
    </source>
</evidence>
<feature type="chain" id="PRO_5015750411" evidence="3">
    <location>
        <begin position="32"/>
        <end position="273"/>
    </location>
</feature>
<feature type="region of interest" description="Disordered" evidence="1">
    <location>
        <begin position="230"/>
        <end position="273"/>
    </location>
</feature>
<feature type="transmembrane region" description="Helical" evidence="2">
    <location>
        <begin position="187"/>
        <end position="205"/>
    </location>
</feature>
<feature type="compositionally biased region" description="Low complexity" evidence="1">
    <location>
        <begin position="258"/>
        <end position="273"/>
    </location>
</feature>
<organism evidence="4 5">
    <name type="scientific">Microbacterium testaceum</name>
    <name type="common">Aureobacterium testaceum</name>
    <name type="synonym">Brevibacterium testaceum</name>
    <dbReference type="NCBI Taxonomy" id="2033"/>
    <lineage>
        <taxon>Bacteria</taxon>
        <taxon>Bacillati</taxon>
        <taxon>Actinomycetota</taxon>
        <taxon>Actinomycetes</taxon>
        <taxon>Micrococcales</taxon>
        <taxon>Microbacteriaceae</taxon>
        <taxon>Microbacterium</taxon>
    </lineage>
</organism>
<evidence type="ECO:0000313" key="5">
    <source>
        <dbReference type="Proteomes" id="UP000244649"/>
    </source>
</evidence>
<keyword evidence="2" id="KW-0472">Membrane</keyword>
<dbReference type="RefSeq" id="WP_116536872.1">
    <property type="nucleotide sequence ID" value="NZ_QDFT01000007.1"/>
</dbReference>
<name>A0A2T7WVC1_MICTE</name>
<proteinExistence type="predicted"/>